<dbReference type="Proteomes" id="UP000317369">
    <property type="component" value="Chromosome"/>
</dbReference>
<dbReference type="SUPFAM" id="SSF55486">
    <property type="entry name" value="Metalloproteases ('zincins'), catalytic domain"/>
    <property type="match status" value="2"/>
</dbReference>
<name>A0A517YVU8_9BACT</name>
<protein>
    <recommendedName>
        <fullName evidence="2">Ice-binding protein C-terminal domain-containing protein</fullName>
    </recommendedName>
</protein>
<dbReference type="Gene3D" id="3.40.390.10">
    <property type="entry name" value="Collagenase (Catalytic Domain)"/>
    <property type="match status" value="1"/>
</dbReference>
<evidence type="ECO:0000313" key="4">
    <source>
        <dbReference type="Proteomes" id="UP000317369"/>
    </source>
</evidence>
<feature type="chain" id="PRO_5021901707" description="Ice-binding protein C-terminal domain-containing protein" evidence="1">
    <location>
        <begin position="27"/>
        <end position="322"/>
    </location>
</feature>
<accession>A0A517YVU8</accession>
<feature type="signal peptide" evidence="1">
    <location>
        <begin position="1"/>
        <end position="26"/>
    </location>
</feature>
<dbReference type="AlphaFoldDB" id="A0A517YVU8"/>
<dbReference type="InterPro" id="IPR024079">
    <property type="entry name" value="MetalloPept_cat_dom_sf"/>
</dbReference>
<evidence type="ECO:0000256" key="1">
    <source>
        <dbReference type="SAM" id="SignalP"/>
    </source>
</evidence>
<organism evidence="3 4">
    <name type="scientific">Poriferisphaera corsica</name>
    <dbReference type="NCBI Taxonomy" id="2528020"/>
    <lineage>
        <taxon>Bacteria</taxon>
        <taxon>Pseudomonadati</taxon>
        <taxon>Planctomycetota</taxon>
        <taxon>Phycisphaerae</taxon>
        <taxon>Phycisphaerales</taxon>
        <taxon>Phycisphaeraceae</taxon>
        <taxon>Poriferisphaera</taxon>
    </lineage>
</organism>
<sequence precursor="true">MNNLCKSIGAGLCIAASVAMTQSATANIDIVFDYTYDANGFFNTGSTFADGSNGATRRARLEEAATYFEMYFEDSLDAIVPGGGNTWSQSFSNPATGGSTLIDNPAVGQDQIVIYAGGRNMSALGRGGPGGWGGTGNASWFDTIGQRGQAETTGASAVDFAPWGGSLTFDTDIVVNYNGSNLAVDWFWGDASSSVPVQTANTDSVVYDFLSVAIHEIGHVLGFGTSDSFDNLISTDLFTGANSVAEYGGNVPVESASGHWLDDLDGGIHAMDPTIANNQRKMLTDLDYAGFADIGWQVNIPEPSSLLLLTLGAAAMIRRKTA</sequence>
<dbReference type="EMBL" id="CP036425">
    <property type="protein sequence ID" value="QDU34340.1"/>
    <property type="molecule type" value="Genomic_DNA"/>
</dbReference>
<keyword evidence="1" id="KW-0732">Signal</keyword>
<evidence type="ECO:0000259" key="2">
    <source>
        <dbReference type="Pfam" id="PF07589"/>
    </source>
</evidence>
<dbReference type="RefSeq" id="WP_145078079.1">
    <property type="nucleotide sequence ID" value="NZ_CP036425.1"/>
</dbReference>
<dbReference type="KEGG" id="pcor:KS4_24080"/>
<feature type="domain" description="Ice-binding protein C-terminal" evidence="2">
    <location>
        <begin position="300"/>
        <end position="320"/>
    </location>
</feature>
<dbReference type="GO" id="GO:0008237">
    <property type="term" value="F:metallopeptidase activity"/>
    <property type="evidence" value="ECO:0007669"/>
    <property type="project" value="InterPro"/>
</dbReference>
<dbReference type="OrthoDB" id="8198236at2"/>
<proteinExistence type="predicted"/>
<dbReference type="InterPro" id="IPR013424">
    <property type="entry name" value="Ice-binding_C"/>
</dbReference>
<dbReference type="NCBIfam" id="TIGR02595">
    <property type="entry name" value="PEP_CTERM"/>
    <property type="match status" value="1"/>
</dbReference>
<evidence type="ECO:0000313" key="3">
    <source>
        <dbReference type="EMBL" id="QDU34340.1"/>
    </source>
</evidence>
<dbReference type="Pfam" id="PF07589">
    <property type="entry name" value="PEP-CTERM"/>
    <property type="match status" value="1"/>
</dbReference>
<keyword evidence="4" id="KW-1185">Reference proteome</keyword>
<reference evidence="3 4" key="1">
    <citation type="submission" date="2019-02" db="EMBL/GenBank/DDBJ databases">
        <title>Deep-cultivation of Planctomycetes and their phenomic and genomic characterization uncovers novel biology.</title>
        <authorList>
            <person name="Wiegand S."/>
            <person name="Jogler M."/>
            <person name="Boedeker C."/>
            <person name="Pinto D."/>
            <person name="Vollmers J."/>
            <person name="Rivas-Marin E."/>
            <person name="Kohn T."/>
            <person name="Peeters S.H."/>
            <person name="Heuer A."/>
            <person name="Rast P."/>
            <person name="Oberbeckmann S."/>
            <person name="Bunk B."/>
            <person name="Jeske O."/>
            <person name="Meyerdierks A."/>
            <person name="Storesund J.E."/>
            <person name="Kallscheuer N."/>
            <person name="Luecker S."/>
            <person name="Lage O.M."/>
            <person name="Pohl T."/>
            <person name="Merkel B.J."/>
            <person name="Hornburger P."/>
            <person name="Mueller R.-W."/>
            <person name="Bruemmer F."/>
            <person name="Labrenz M."/>
            <person name="Spormann A.M."/>
            <person name="Op den Camp H."/>
            <person name="Overmann J."/>
            <person name="Amann R."/>
            <person name="Jetten M.S.M."/>
            <person name="Mascher T."/>
            <person name="Medema M.H."/>
            <person name="Devos D.P."/>
            <person name="Kaster A.-K."/>
            <person name="Ovreas L."/>
            <person name="Rohde M."/>
            <person name="Galperin M.Y."/>
            <person name="Jogler C."/>
        </authorList>
    </citation>
    <scope>NUCLEOTIDE SEQUENCE [LARGE SCALE GENOMIC DNA]</scope>
    <source>
        <strain evidence="3 4">KS4</strain>
    </source>
</reference>
<gene>
    <name evidence="3" type="ORF">KS4_24080</name>
</gene>